<dbReference type="STRING" id="1873176.BFN67_05365"/>
<evidence type="ECO:0000313" key="2">
    <source>
        <dbReference type="EMBL" id="OQM74277.1"/>
    </source>
</evidence>
<dbReference type="Proteomes" id="UP000191905">
    <property type="component" value="Unassembled WGS sequence"/>
</dbReference>
<organism evidence="2 3">
    <name type="scientific">Manganibacter manganicus</name>
    <dbReference type="NCBI Taxonomy" id="1873176"/>
    <lineage>
        <taxon>Bacteria</taxon>
        <taxon>Pseudomonadati</taxon>
        <taxon>Pseudomonadota</taxon>
        <taxon>Alphaproteobacteria</taxon>
        <taxon>Hyphomicrobiales</taxon>
        <taxon>Phyllobacteriaceae</taxon>
        <taxon>Manganibacter</taxon>
    </lineage>
</organism>
<evidence type="ECO:0000313" key="3">
    <source>
        <dbReference type="Proteomes" id="UP000191905"/>
    </source>
</evidence>
<dbReference type="GO" id="GO:0016791">
    <property type="term" value="F:phosphatase activity"/>
    <property type="evidence" value="ECO:0007669"/>
    <property type="project" value="TreeGrafter"/>
</dbReference>
<dbReference type="Pfam" id="PF00149">
    <property type="entry name" value="Metallophos"/>
    <property type="match status" value="1"/>
</dbReference>
<dbReference type="SUPFAM" id="SSF56300">
    <property type="entry name" value="Metallo-dependent phosphatases"/>
    <property type="match status" value="1"/>
</dbReference>
<name>A0A1V8RM60_9HYPH</name>
<dbReference type="Gene3D" id="3.60.21.10">
    <property type="match status" value="1"/>
</dbReference>
<dbReference type="InterPro" id="IPR004843">
    <property type="entry name" value="Calcineurin-like_PHP"/>
</dbReference>
<dbReference type="InterPro" id="IPR050126">
    <property type="entry name" value="Ap4A_hydrolase"/>
</dbReference>
<comment type="caution">
    <text evidence="2">The sequence shown here is derived from an EMBL/GenBank/DDBJ whole genome shotgun (WGS) entry which is preliminary data.</text>
</comment>
<gene>
    <name evidence="2" type="ORF">BFN67_05365</name>
</gene>
<keyword evidence="3" id="KW-1185">Reference proteome</keyword>
<reference evidence="2 3" key="1">
    <citation type="journal article" date="2016" name="Int. J. Syst. Evol. Microbiol.">
        <title>Pseudaminobacter manganicus sp. nov., isolated from sludge of a manganese mine.</title>
        <authorList>
            <person name="Li J."/>
            <person name="Huang J."/>
            <person name="Liao S."/>
            <person name="Wang G."/>
        </authorList>
    </citation>
    <scope>NUCLEOTIDE SEQUENCE [LARGE SCALE GENOMIC DNA]</scope>
    <source>
        <strain evidence="2 3">JH-7</strain>
    </source>
</reference>
<evidence type="ECO:0000259" key="1">
    <source>
        <dbReference type="Pfam" id="PF00149"/>
    </source>
</evidence>
<feature type="domain" description="Calcineurin-like phosphoesterase" evidence="1">
    <location>
        <begin position="32"/>
        <end position="222"/>
    </location>
</feature>
<dbReference type="GO" id="GO:0008803">
    <property type="term" value="F:bis(5'-nucleosyl)-tetraphosphatase (symmetrical) activity"/>
    <property type="evidence" value="ECO:0007669"/>
    <property type="project" value="TreeGrafter"/>
</dbReference>
<proteinExistence type="predicted"/>
<dbReference type="EMBL" id="MDET01000034">
    <property type="protein sequence ID" value="OQM74277.1"/>
    <property type="molecule type" value="Genomic_DNA"/>
</dbReference>
<dbReference type="InterPro" id="IPR029052">
    <property type="entry name" value="Metallo-depent_PP-like"/>
</dbReference>
<dbReference type="PANTHER" id="PTHR42850">
    <property type="entry name" value="METALLOPHOSPHOESTERASE"/>
    <property type="match status" value="1"/>
</dbReference>
<accession>A0A1V8RM60</accession>
<protein>
    <submittedName>
        <fullName evidence="2">Serine/threonine protein phosphatase</fullName>
    </submittedName>
</protein>
<dbReference type="AlphaFoldDB" id="A0A1V8RM60"/>
<sequence>MAAMKSVKRLFGLDKRRAPHPRLQLDLTETVVYAIGDVHGCLAELLALERIVVEDARTLPGRKLIVMLGDYVDRGPSSAQVLDHLIAPAPDGFERICLTGNHELAMCDYLEGGIGLKAWLAMGAGPTLRSYGLDLDRLAEIYRSEQAVEKAIRETIPAAHLDFLRALPILVESRNYIFVHAGVRPGIAMDKQVDDDLVLIRSAFFDNADLLTRYVVHGHTPVDEASRIGMHVSLDTGAYFSGRLTALRIWRNKGRYLTNR</sequence>
<dbReference type="GO" id="GO:0005737">
    <property type="term" value="C:cytoplasm"/>
    <property type="evidence" value="ECO:0007669"/>
    <property type="project" value="TreeGrafter"/>
</dbReference>
<dbReference type="GO" id="GO:0110154">
    <property type="term" value="P:RNA decapping"/>
    <property type="evidence" value="ECO:0007669"/>
    <property type="project" value="TreeGrafter"/>
</dbReference>
<dbReference type="PANTHER" id="PTHR42850:SF4">
    <property type="entry name" value="ZINC-DEPENDENT ENDOPOLYPHOSPHATASE"/>
    <property type="match status" value="1"/>
</dbReference>